<protein>
    <submittedName>
        <fullName evidence="7">Sodium pump decarboxylase, gamma subunit</fullName>
    </submittedName>
</protein>
<dbReference type="InterPro" id="IPR005899">
    <property type="entry name" value="Na_pump_deCOase"/>
</dbReference>
<dbReference type="EMBL" id="AENN01000017">
    <property type="protein sequence ID" value="EFR30810.1"/>
    <property type="molecule type" value="Genomic_DNA"/>
</dbReference>
<evidence type="ECO:0000256" key="3">
    <source>
        <dbReference type="ARBA" id="ARBA00022692"/>
    </source>
</evidence>
<evidence type="ECO:0000313" key="8">
    <source>
        <dbReference type="Proteomes" id="UP000005990"/>
    </source>
</evidence>
<accession>E4KQN8</accession>
<dbReference type="RefSeq" id="WP_006418970.1">
    <property type="nucleotide sequence ID" value="NZ_AENN01000017.1"/>
</dbReference>
<dbReference type="GO" id="GO:0005886">
    <property type="term" value="C:plasma membrane"/>
    <property type="evidence" value="ECO:0007669"/>
    <property type="project" value="UniProtKB-SubCell"/>
</dbReference>
<feature type="transmembrane region" description="Helical" evidence="6">
    <location>
        <begin position="12"/>
        <end position="34"/>
    </location>
</feature>
<dbReference type="AlphaFoldDB" id="E4KQN8"/>
<comment type="caution">
    <text evidence="7">The sequence shown here is derived from an EMBL/GenBank/DDBJ whole genome shotgun (WGS) entry which is preliminary data.</text>
</comment>
<evidence type="ECO:0000256" key="2">
    <source>
        <dbReference type="ARBA" id="ARBA00022475"/>
    </source>
</evidence>
<keyword evidence="5 6" id="KW-0472">Membrane</keyword>
<evidence type="ECO:0000256" key="4">
    <source>
        <dbReference type="ARBA" id="ARBA00022989"/>
    </source>
</evidence>
<keyword evidence="4 6" id="KW-1133">Transmembrane helix</keyword>
<gene>
    <name evidence="7" type="ORF">HMPREF9257_0597</name>
</gene>
<evidence type="ECO:0000256" key="6">
    <source>
        <dbReference type="SAM" id="Phobius"/>
    </source>
</evidence>
<evidence type="ECO:0000256" key="1">
    <source>
        <dbReference type="ARBA" id="ARBA00004236"/>
    </source>
</evidence>
<evidence type="ECO:0000313" key="7">
    <source>
        <dbReference type="EMBL" id="EFR30810.1"/>
    </source>
</evidence>
<dbReference type="Pfam" id="PF04277">
    <property type="entry name" value="OAD_gamma"/>
    <property type="match status" value="1"/>
</dbReference>
<sequence length="124" mass="13896">MNVNDGVSLFESIYITIFSMAMVFLTLMVIALILSAFKYLGTKQVNTQADPSIPAKNQTQSDLVSANHLETKQVAAIVAAIQAYRGQDSHPFRVHKIRRSQHDYNIWAMAGLQENTRPISSRED</sequence>
<dbReference type="STRING" id="908337.HMPREF9257_0597"/>
<proteinExistence type="predicted"/>
<dbReference type="GO" id="GO:0015081">
    <property type="term" value="F:sodium ion transmembrane transporter activity"/>
    <property type="evidence" value="ECO:0007669"/>
    <property type="project" value="InterPro"/>
</dbReference>
<keyword evidence="8" id="KW-1185">Reference proteome</keyword>
<keyword evidence="2" id="KW-1003">Cell membrane</keyword>
<comment type="subcellular location">
    <subcellularLocation>
        <location evidence="1">Cell membrane</location>
    </subcellularLocation>
</comment>
<dbReference type="GO" id="GO:0036376">
    <property type="term" value="P:sodium ion export across plasma membrane"/>
    <property type="evidence" value="ECO:0007669"/>
    <property type="project" value="InterPro"/>
</dbReference>
<keyword evidence="3 6" id="KW-0812">Transmembrane</keyword>
<evidence type="ECO:0000256" key="5">
    <source>
        <dbReference type="ARBA" id="ARBA00023136"/>
    </source>
</evidence>
<name>E4KQN8_9LACT</name>
<dbReference type="Proteomes" id="UP000005990">
    <property type="component" value="Unassembled WGS sequence"/>
</dbReference>
<reference evidence="7 8" key="1">
    <citation type="submission" date="2010-10" db="EMBL/GenBank/DDBJ databases">
        <authorList>
            <person name="Durkin A.S."/>
            <person name="Madupu R."/>
            <person name="Torralba M."/>
            <person name="Gillis M."/>
            <person name="Methe B."/>
            <person name="Sutton G."/>
            <person name="Nelson K.E."/>
        </authorList>
    </citation>
    <scope>NUCLEOTIDE SEQUENCE [LARGE SCALE GENOMIC DNA]</scope>
    <source>
        <strain evidence="7 8">ACS-139-V-Col8</strain>
    </source>
</reference>
<organism evidence="7 8">
    <name type="scientific">Eremococcus coleocola ACS-139-V-Col8</name>
    <dbReference type="NCBI Taxonomy" id="908337"/>
    <lineage>
        <taxon>Bacteria</taxon>
        <taxon>Bacillati</taxon>
        <taxon>Bacillota</taxon>
        <taxon>Bacilli</taxon>
        <taxon>Lactobacillales</taxon>
        <taxon>Aerococcaceae</taxon>
        <taxon>Eremococcus</taxon>
    </lineage>
</organism>
<dbReference type="NCBIfam" id="TIGR01195">
    <property type="entry name" value="oadG_fam"/>
    <property type="match status" value="1"/>
</dbReference>